<gene>
    <name evidence="1" type="ORF">Apa02nite_063110</name>
</gene>
<reference evidence="1 2" key="1">
    <citation type="submission" date="2021-01" db="EMBL/GenBank/DDBJ databases">
        <title>Whole genome shotgun sequence of Actinoplanes palleronii NBRC 14916.</title>
        <authorList>
            <person name="Komaki H."/>
            <person name="Tamura T."/>
        </authorList>
    </citation>
    <scope>NUCLEOTIDE SEQUENCE [LARGE SCALE GENOMIC DNA]</scope>
    <source>
        <strain evidence="1 2">NBRC 14916</strain>
    </source>
</reference>
<organism evidence="1 2">
    <name type="scientific">Actinoplanes palleronii</name>
    <dbReference type="NCBI Taxonomy" id="113570"/>
    <lineage>
        <taxon>Bacteria</taxon>
        <taxon>Bacillati</taxon>
        <taxon>Actinomycetota</taxon>
        <taxon>Actinomycetes</taxon>
        <taxon>Micromonosporales</taxon>
        <taxon>Micromonosporaceae</taxon>
        <taxon>Actinoplanes</taxon>
    </lineage>
</organism>
<protein>
    <submittedName>
        <fullName evidence="1">Uncharacterized protein</fullName>
    </submittedName>
</protein>
<evidence type="ECO:0000313" key="2">
    <source>
        <dbReference type="Proteomes" id="UP000624709"/>
    </source>
</evidence>
<proteinExistence type="predicted"/>
<name>A0ABQ4BHS7_9ACTN</name>
<evidence type="ECO:0000313" key="1">
    <source>
        <dbReference type="EMBL" id="GIE70203.1"/>
    </source>
</evidence>
<sequence length="208" mass="21518">MIDILPVMQRQIITMVLCGLVLTGCDAGTTTSTDSAPEAKASTAAAPRPMQARWWEWASAEPEATNPVADTTGEQCARNQPDDVWFLAGTFGGKVRRACAVPAGRPLVVPAINRVGDSEADCADFMAGAKGSVTLDGADVPMDLIDHEQVTYTAGPDNPVSGTAGETTGVGCGLWGRIDAPSPGKHTVVVHGTSGTFTVDATYTLTVA</sequence>
<comment type="caution">
    <text evidence="1">The sequence shown here is derived from an EMBL/GenBank/DDBJ whole genome shotgun (WGS) entry which is preliminary data.</text>
</comment>
<dbReference type="Proteomes" id="UP000624709">
    <property type="component" value="Unassembled WGS sequence"/>
</dbReference>
<accession>A0ABQ4BHS7</accession>
<keyword evidence="2" id="KW-1185">Reference proteome</keyword>
<dbReference type="EMBL" id="BOMS01000100">
    <property type="protein sequence ID" value="GIE70203.1"/>
    <property type="molecule type" value="Genomic_DNA"/>
</dbReference>